<dbReference type="SUPFAM" id="SSF81321">
    <property type="entry name" value="Family A G protein-coupled receptor-like"/>
    <property type="match status" value="1"/>
</dbReference>
<comment type="subcellular location">
    <subcellularLocation>
        <location evidence="1">Cell membrane</location>
        <topology evidence="1">Multi-pass membrane protein</topology>
    </subcellularLocation>
</comment>
<dbReference type="PANTHER" id="PTHR24372:SF80">
    <property type="entry name" value="FI21465P1-RELATED"/>
    <property type="match status" value="1"/>
</dbReference>
<dbReference type="FunFam" id="3.80.10.10:FF:000770">
    <property type="entry name" value="Uncharacterized protein"/>
    <property type="match status" value="1"/>
</dbReference>
<protein>
    <recommendedName>
        <fullName evidence="18">G-protein coupled receptors family 1 profile domain-containing protein</fullName>
    </recommendedName>
</protein>
<evidence type="ECO:0000256" key="7">
    <source>
        <dbReference type="ARBA" id="ARBA00022737"/>
    </source>
</evidence>
<dbReference type="PRINTS" id="PR01739">
    <property type="entry name" value="RELAXINR"/>
</dbReference>
<evidence type="ECO:0000256" key="6">
    <source>
        <dbReference type="ARBA" id="ARBA00022729"/>
    </source>
</evidence>
<dbReference type="AlphaFoldDB" id="A0A9P0DHP9"/>
<dbReference type="InterPro" id="IPR001611">
    <property type="entry name" value="Leu-rich_rpt"/>
</dbReference>
<comment type="caution">
    <text evidence="15">Lacks conserved residue(s) required for the propagation of feature annotation.</text>
</comment>
<dbReference type="InterPro" id="IPR003591">
    <property type="entry name" value="Leu-rich_rpt_typical-subtyp"/>
</dbReference>
<feature type="transmembrane region" description="Helical" evidence="16">
    <location>
        <begin position="410"/>
        <end position="428"/>
    </location>
</feature>
<keyword evidence="3" id="KW-1003">Cell membrane</keyword>
<dbReference type="PROSITE" id="PS51450">
    <property type="entry name" value="LRR"/>
    <property type="match status" value="1"/>
</dbReference>
<dbReference type="PROSITE" id="PS01209">
    <property type="entry name" value="LDLRA_1"/>
    <property type="match status" value="1"/>
</dbReference>
<accession>A0A9P0DHP9</accession>
<evidence type="ECO:0000313" key="20">
    <source>
        <dbReference type="Proteomes" id="UP001153737"/>
    </source>
</evidence>
<evidence type="ECO:0000256" key="2">
    <source>
        <dbReference type="ARBA" id="ARBA00010663"/>
    </source>
</evidence>
<dbReference type="SUPFAM" id="SSF52058">
    <property type="entry name" value="L domain-like"/>
    <property type="match status" value="1"/>
</dbReference>
<evidence type="ECO:0000256" key="5">
    <source>
        <dbReference type="ARBA" id="ARBA00022692"/>
    </source>
</evidence>
<dbReference type="InterPro" id="IPR008112">
    <property type="entry name" value="Relaxin_rcpt"/>
</dbReference>
<feature type="transmembrane region" description="Helical" evidence="16">
    <location>
        <begin position="629"/>
        <end position="654"/>
    </location>
</feature>
<dbReference type="PROSITE" id="PS50262">
    <property type="entry name" value="G_PROTEIN_RECEP_F1_2"/>
    <property type="match status" value="1"/>
</dbReference>
<feature type="transmembrane region" description="Helical" evidence="16">
    <location>
        <begin position="440"/>
        <end position="461"/>
    </location>
</feature>
<sequence length="755" mass="85938">MFVYVGVFLLVAVFFSHTSEKGVNPQGICTDGYFQCTNDTFCVPQNQNCDGKVDCPEGSDEQNCDDQHDDDYWDHLYRKRPAAEHDDWNGNNCSLSYFGKCTCRKSDILCDYKNYEEAPDDLPEENINILDFTGNNFKNITRDSLKNIPDSVEKLILVHCNVIEIQPYAFFNLSNTNYLHLDNNHLKFIPQDVFAVNNRLKRLSLMYNDISKIHPRAFENLKQLHELDLRRNKLAKIDGRILDPLRNLAILYLQNNQITSVSVDSFPQMKLKHLSLMENKIVQMDIASFSHLQELKQLFLSNNLLPVLENGTFSNLTSLEALTLNNNYIKTIELGVFEDIVTLESLRLEGNQFKNLDKKVFEPLTNLRTIYFDRFEMCSFAQHVRNCQPKGDGISNQEHMLANPILRTSVWVMGAIGCTGNVVVLLGRHFAPTNNFVHSLYLRNLALSDLLMGVYLFIIAAQDQHYRGVYLSYQYIWRHSFVCKLCGFLSTLSCESSVLILSLVTWDRLVSVTQPLARRQLSRKFAVATLAALWASAVAVAAMPVGGVATSYFGDEFYGGNGVCLSLHIHDPYAMGWQYSAAMFVLVNTMALIFISYAYLRMIDEIRASGVACRSTRQTEDRDKVAQRFGVIVFTDCLCWVPIVLVKLVALSGIPIPQDLYAWLAIFVLPINSALNPVLYTLTTTVFKKQMEKLMDSCWRKKKRDQHNTASESAFSLSFGMFPKGGSSRRIFSYRRTHSSSMTVSKNSWKRSTAV</sequence>
<dbReference type="GO" id="GO:0005886">
    <property type="term" value="C:plasma membrane"/>
    <property type="evidence" value="ECO:0007669"/>
    <property type="project" value="UniProtKB-SubCell"/>
</dbReference>
<dbReference type="Pfam" id="PF00001">
    <property type="entry name" value="7tm_1"/>
    <property type="match status" value="1"/>
</dbReference>
<evidence type="ECO:0000256" key="1">
    <source>
        <dbReference type="ARBA" id="ARBA00004651"/>
    </source>
</evidence>
<evidence type="ECO:0000256" key="10">
    <source>
        <dbReference type="ARBA" id="ARBA00023136"/>
    </source>
</evidence>
<dbReference type="Proteomes" id="UP001153737">
    <property type="component" value="Chromosome 11"/>
</dbReference>
<keyword evidence="4" id="KW-0433">Leucine-rich repeat</keyword>
<dbReference type="InterPro" id="IPR032675">
    <property type="entry name" value="LRR_dom_sf"/>
</dbReference>
<dbReference type="InterPro" id="IPR002172">
    <property type="entry name" value="LDrepeatLR_classA_rpt"/>
</dbReference>
<evidence type="ECO:0000256" key="16">
    <source>
        <dbReference type="SAM" id="Phobius"/>
    </source>
</evidence>
<dbReference type="InterPro" id="IPR023415">
    <property type="entry name" value="LDLR_class-A_CS"/>
</dbReference>
<evidence type="ECO:0000259" key="18">
    <source>
        <dbReference type="PROSITE" id="PS50262"/>
    </source>
</evidence>
<dbReference type="Pfam" id="PF13855">
    <property type="entry name" value="LRR_8"/>
    <property type="match status" value="2"/>
</dbReference>
<evidence type="ECO:0000256" key="8">
    <source>
        <dbReference type="ARBA" id="ARBA00022989"/>
    </source>
</evidence>
<dbReference type="CDD" id="cd00112">
    <property type="entry name" value="LDLa"/>
    <property type="match status" value="1"/>
</dbReference>
<evidence type="ECO:0000256" key="13">
    <source>
        <dbReference type="ARBA" id="ARBA00023180"/>
    </source>
</evidence>
<organism evidence="19 20">
    <name type="scientific">Phaedon cochleariae</name>
    <name type="common">Mustard beetle</name>
    <dbReference type="NCBI Taxonomy" id="80249"/>
    <lineage>
        <taxon>Eukaryota</taxon>
        <taxon>Metazoa</taxon>
        <taxon>Ecdysozoa</taxon>
        <taxon>Arthropoda</taxon>
        <taxon>Hexapoda</taxon>
        <taxon>Insecta</taxon>
        <taxon>Pterygota</taxon>
        <taxon>Neoptera</taxon>
        <taxon>Endopterygota</taxon>
        <taxon>Coleoptera</taxon>
        <taxon>Polyphaga</taxon>
        <taxon>Cucujiformia</taxon>
        <taxon>Chrysomeloidea</taxon>
        <taxon>Chrysomelidae</taxon>
        <taxon>Chrysomelinae</taxon>
        <taxon>Chrysomelini</taxon>
        <taxon>Phaedon</taxon>
    </lineage>
</organism>
<comment type="similarity">
    <text evidence="2">Belongs to the G-protein coupled receptor 1 family.</text>
</comment>
<keyword evidence="12" id="KW-0675">Receptor</keyword>
<feature type="transmembrane region" description="Helical" evidence="16">
    <location>
        <begin position="577"/>
        <end position="600"/>
    </location>
</feature>
<feature type="chain" id="PRO_5040405268" description="G-protein coupled receptors family 1 profile domain-containing protein" evidence="17">
    <location>
        <begin position="19"/>
        <end position="755"/>
    </location>
</feature>
<evidence type="ECO:0000256" key="3">
    <source>
        <dbReference type="ARBA" id="ARBA00022475"/>
    </source>
</evidence>
<keyword evidence="5 16" id="KW-0812">Transmembrane</keyword>
<evidence type="ECO:0000256" key="9">
    <source>
        <dbReference type="ARBA" id="ARBA00023040"/>
    </source>
</evidence>
<keyword evidence="11 15" id="KW-1015">Disulfide bond</keyword>
<evidence type="ECO:0000256" key="12">
    <source>
        <dbReference type="ARBA" id="ARBA00023170"/>
    </source>
</evidence>
<dbReference type="Gene3D" id="4.10.400.10">
    <property type="entry name" value="Low-density Lipoprotein Receptor"/>
    <property type="match status" value="1"/>
</dbReference>
<dbReference type="SMART" id="SM00369">
    <property type="entry name" value="LRR_TYP"/>
    <property type="match status" value="7"/>
</dbReference>
<reference evidence="19" key="1">
    <citation type="submission" date="2022-01" db="EMBL/GenBank/DDBJ databases">
        <authorList>
            <person name="King R."/>
        </authorList>
    </citation>
    <scope>NUCLEOTIDE SEQUENCE</scope>
</reference>
<name>A0A9P0DHP9_PHACE</name>
<evidence type="ECO:0000256" key="14">
    <source>
        <dbReference type="ARBA" id="ARBA00023224"/>
    </source>
</evidence>
<dbReference type="InterPro" id="IPR036055">
    <property type="entry name" value="LDL_receptor-like_sf"/>
</dbReference>
<keyword evidence="9" id="KW-0297">G-protein coupled receptor</keyword>
<feature type="signal peptide" evidence="17">
    <location>
        <begin position="1"/>
        <end position="18"/>
    </location>
</feature>
<dbReference type="Gene3D" id="3.80.10.10">
    <property type="entry name" value="Ribonuclease Inhibitor"/>
    <property type="match status" value="2"/>
</dbReference>
<dbReference type="PROSITE" id="PS50068">
    <property type="entry name" value="LDLRA_2"/>
    <property type="match status" value="1"/>
</dbReference>
<evidence type="ECO:0000256" key="4">
    <source>
        <dbReference type="ARBA" id="ARBA00022614"/>
    </source>
</evidence>
<evidence type="ECO:0000256" key="11">
    <source>
        <dbReference type="ARBA" id="ARBA00023157"/>
    </source>
</evidence>
<proteinExistence type="inferred from homology"/>
<dbReference type="GO" id="GO:0008528">
    <property type="term" value="F:G protein-coupled peptide receptor activity"/>
    <property type="evidence" value="ECO:0007669"/>
    <property type="project" value="TreeGrafter"/>
</dbReference>
<evidence type="ECO:0000256" key="17">
    <source>
        <dbReference type="SAM" id="SignalP"/>
    </source>
</evidence>
<keyword evidence="20" id="KW-1185">Reference proteome</keyword>
<reference evidence="19" key="2">
    <citation type="submission" date="2022-10" db="EMBL/GenBank/DDBJ databases">
        <authorList>
            <consortium name="ENA_rothamsted_submissions"/>
            <consortium name="culmorum"/>
            <person name="King R."/>
        </authorList>
    </citation>
    <scope>NUCLEOTIDE SEQUENCE</scope>
</reference>
<dbReference type="Pfam" id="PF00057">
    <property type="entry name" value="Ldl_recept_a"/>
    <property type="match status" value="1"/>
</dbReference>
<keyword evidence="10 16" id="KW-0472">Membrane</keyword>
<evidence type="ECO:0000256" key="15">
    <source>
        <dbReference type="PROSITE-ProRule" id="PRU00124"/>
    </source>
</evidence>
<keyword evidence="14" id="KW-0807">Transducer</keyword>
<dbReference type="EMBL" id="OU896717">
    <property type="protein sequence ID" value="CAH1118547.1"/>
    <property type="molecule type" value="Genomic_DNA"/>
</dbReference>
<dbReference type="InterPro" id="IPR017452">
    <property type="entry name" value="GPCR_Rhodpsn_7TM"/>
</dbReference>
<gene>
    <name evidence="19" type="ORF">PHAECO_LOCUS2326</name>
</gene>
<dbReference type="InterPro" id="IPR000276">
    <property type="entry name" value="GPCR_Rhodpsn"/>
</dbReference>
<keyword evidence="8 16" id="KW-1133">Transmembrane helix</keyword>
<dbReference type="Gene3D" id="1.20.1070.10">
    <property type="entry name" value="Rhodopsin 7-helix transmembrane proteins"/>
    <property type="match status" value="1"/>
</dbReference>
<dbReference type="SMART" id="SM00365">
    <property type="entry name" value="LRR_SD22"/>
    <property type="match status" value="3"/>
</dbReference>
<dbReference type="GO" id="GO:0007189">
    <property type="term" value="P:adenylate cyclase-activating G protein-coupled receptor signaling pathway"/>
    <property type="evidence" value="ECO:0007669"/>
    <property type="project" value="TreeGrafter"/>
</dbReference>
<dbReference type="SMART" id="SM00192">
    <property type="entry name" value="LDLa"/>
    <property type="match status" value="1"/>
</dbReference>
<dbReference type="FunFam" id="1.20.1070.10:FF:000023">
    <property type="entry name" value="Relaxin family peptide receptor 1"/>
    <property type="match status" value="1"/>
</dbReference>
<dbReference type="CDD" id="cd15137">
    <property type="entry name" value="7tmA_Relaxin_R"/>
    <property type="match status" value="1"/>
</dbReference>
<keyword evidence="6 17" id="KW-0732">Signal</keyword>
<feature type="transmembrane region" description="Helical" evidence="16">
    <location>
        <begin position="481"/>
        <end position="504"/>
    </location>
</feature>
<feature type="transmembrane region" description="Helical" evidence="16">
    <location>
        <begin position="525"/>
        <end position="545"/>
    </location>
</feature>
<feature type="domain" description="G-protein coupled receptors family 1 profile" evidence="18">
    <location>
        <begin position="420"/>
        <end position="680"/>
    </location>
</feature>
<dbReference type="SUPFAM" id="SSF57424">
    <property type="entry name" value="LDL receptor-like module"/>
    <property type="match status" value="1"/>
</dbReference>
<dbReference type="PRINTS" id="PR00237">
    <property type="entry name" value="GPCRRHODOPSN"/>
</dbReference>
<keyword evidence="13" id="KW-0325">Glycoprotein</keyword>
<dbReference type="GO" id="GO:0009755">
    <property type="term" value="P:hormone-mediated signaling pathway"/>
    <property type="evidence" value="ECO:0007669"/>
    <property type="project" value="TreeGrafter"/>
</dbReference>
<evidence type="ECO:0000313" key="19">
    <source>
        <dbReference type="EMBL" id="CAH1118547.1"/>
    </source>
</evidence>
<dbReference type="PANTHER" id="PTHR24372">
    <property type="entry name" value="GLYCOPROTEIN HORMONE RECEPTOR"/>
    <property type="match status" value="1"/>
</dbReference>
<dbReference type="OrthoDB" id="6782214at2759"/>
<feature type="disulfide bond" evidence="15">
    <location>
        <begin position="49"/>
        <end position="64"/>
    </location>
</feature>
<feature type="transmembrane region" description="Helical" evidence="16">
    <location>
        <begin position="660"/>
        <end position="683"/>
    </location>
</feature>
<keyword evidence="7" id="KW-0677">Repeat</keyword>